<evidence type="ECO:0000313" key="8">
    <source>
        <dbReference type="EMBL" id="NWK56718.1"/>
    </source>
</evidence>
<evidence type="ECO:0000256" key="3">
    <source>
        <dbReference type="ARBA" id="ARBA00023136"/>
    </source>
</evidence>
<dbReference type="Proteomes" id="UP000557872">
    <property type="component" value="Unassembled WGS sequence"/>
</dbReference>
<dbReference type="InterPro" id="IPR008816">
    <property type="entry name" value="Gly_zipper_2TM_dom"/>
</dbReference>
<evidence type="ECO:0000256" key="5">
    <source>
        <dbReference type="ARBA" id="ARBA00023288"/>
    </source>
</evidence>
<sequence>MKTTIKPSLLLAAACPFLVLSCAQPSNTGDTYSKYEAGSAQSVKTGKITSIRNVKIEGGTAAGSLIGAGAGAVAGHNIGSGSTANTLGAIGGGLLGAAAGSHIQQGMGSKNGLEIMVKLDKGGSISVIQEANSRETFRVGERVRVLYNGNKTRVTH</sequence>
<keyword evidence="4" id="KW-0564">Palmitate</keyword>
<gene>
    <name evidence="8" type="ORF">HW115_13930</name>
</gene>
<keyword evidence="5" id="KW-0449">Lipoprotein</keyword>
<evidence type="ECO:0000313" key="9">
    <source>
        <dbReference type="Proteomes" id="UP000557872"/>
    </source>
</evidence>
<feature type="domain" description="Glycine zipper 2TM" evidence="7">
    <location>
        <begin position="63"/>
        <end position="103"/>
    </location>
</feature>
<dbReference type="PANTHER" id="PTHR35603">
    <property type="match status" value="1"/>
</dbReference>
<name>A0A851GG14_9BACT</name>
<dbReference type="EMBL" id="JACBAZ010000005">
    <property type="protein sequence ID" value="NWK56718.1"/>
    <property type="molecule type" value="Genomic_DNA"/>
</dbReference>
<evidence type="ECO:0000256" key="1">
    <source>
        <dbReference type="ARBA" id="ARBA00004459"/>
    </source>
</evidence>
<reference evidence="8 9" key="1">
    <citation type="submission" date="2020-07" db="EMBL/GenBank/DDBJ databases">
        <title>Roseicoccus Jingziensis gen. nov., sp. nov., isolated from coastal seawater.</title>
        <authorList>
            <person name="Feng X."/>
        </authorList>
    </citation>
    <scope>NUCLEOTIDE SEQUENCE [LARGE SCALE GENOMIC DNA]</scope>
    <source>
        <strain evidence="8 9">N1E253</strain>
    </source>
</reference>
<evidence type="ECO:0000256" key="6">
    <source>
        <dbReference type="SAM" id="SignalP"/>
    </source>
</evidence>
<feature type="chain" id="PRO_5032898366" evidence="6">
    <location>
        <begin position="29"/>
        <end position="156"/>
    </location>
</feature>
<dbReference type="PROSITE" id="PS51257">
    <property type="entry name" value="PROKAR_LIPOPROTEIN"/>
    <property type="match status" value="1"/>
</dbReference>
<feature type="signal peptide" evidence="6">
    <location>
        <begin position="1"/>
        <end position="28"/>
    </location>
</feature>
<evidence type="ECO:0000259" key="7">
    <source>
        <dbReference type="Pfam" id="PF05433"/>
    </source>
</evidence>
<keyword evidence="3" id="KW-0472">Membrane</keyword>
<keyword evidence="9" id="KW-1185">Reference proteome</keyword>
<organism evidence="8 9">
    <name type="scientific">Oceaniferula marina</name>
    <dbReference type="NCBI Taxonomy" id="2748318"/>
    <lineage>
        <taxon>Bacteria</taxon>
        <taxon>Pseudomonadati</taxon>
        <taxon>Verrucomicrobiota</taxon>
        <taxon>Verrucomicrobiia</taxon>
        <taxon>Verrucomicrobiales</taxon>
        <taxon>Verrucomicrobiaceae</taxon>
        <taxon>Oceaniferula</taxon>
    </lineage>
</organism>
<comment type="subcellular location">
    <subcellularLocation>
        <location evidence="1">Cell outer membrane</location>
        <topology evidence="1">Lipid-anchor</topology>
    </subcellularLocation>
</comment>
<dbReference type="PANTHER" id="PTHR35603:SF1">
    <property type="entry name" value="OUTER MEMBRANE LIPOPROTEIN SLYB"/>
    <property type="match status" value="1"/>
</dbReference>
<proteinExistence type="predicted"/>
<dbReference type="Pfam" id="PF05433">
    <property type="entry name" value="Rick_17kDa_Anti"/>
    <property type="match status" value="1"/>
</dbReference>
<dbReference type="InterPro" id="IPR051407">
    <property type="entry name" value="Bact_OM_lipoprot/Surf_antigen"/>
</dbReference>
<dbReference type="AlphaFoldDB" id="A0A851GG14"/>
<keyword evidence="2 6" id="KW-0732">Signal</keyword>
<evidence type="ECO:0000256" key="2">
    <source>
        <dbReference type="ARBA" id="ARBA00022729"/>
    </source>
</evidence>
<dbReference type="RefSeq" id="WP_178933514.1">
    <property type="nucleotide sequence ID" value="NZ_JACBAZ010000005.1"/>
</dbReference>
<evidence type="ECO:0000256" key="4">
    <source>
        <dbReference type="ARBA" id="ARBA00023139"/>
    </source>
</evidence>
<dbReference type="GO" id="GO:0009279">
    <property type="term" value="C:cell outer membrane"/>
    <property type="evidence" value="ECO:0007669"/>
    <property type="project" value="UniProtKB-SubCell"/>
</dbReference>
<protein>
    <submittedName>
        <fullName evidence="8">Glycine zipper 2TM domain-containing protein</fullName>
    </submittedName>
</protein>
<accession>A0A851GG14</accession>
<comment type="caution">
    <text evidence="8">The sequence shown here is derived from an EMBL/GenBank/DDBJ whole genome shotgun (WGS) entry which is preliminary data.</text>
</comment>